<evidence type="ECO:0008006" key="3">
    <source>
        <dbReference type="Google" id="ProtNLM"/>
    </source>
</evidence>
<dbReference type="AlphaFoldDB" id="A0A5R9F6T5"/>
<dbReference type="EMBL" id="SWLG01000004">
    <property type="protein sequence ID" value="TLS38040.1"/>
    <property type="molecule type" value="Genomic_DNA"/>
</dbReference>
<dbReference type="Proteomes" id="UP000308230">
    <property type="component" value="Unassembled WGS sequence"/>
</dbReference>
<dbReference type="RefSeq" id="WP_138124113.1">
    <property type="nucleotide sequence ID" value="NZ_SWLG01000004.1"/>
</dbReference>
<sequence length="61" mass="6951">MEKYIITVFEKDGSNVLDETFEAKDDREAKEIGNNMLKEKGFSDHTARVVSSAGKLIIFQR</sequence>
<dbReference type="Pfam" id="PF14120">
    <property type="entry name" value="YhzD"/>
    <property type="match status" value="1"/>
</dbReference>
<gene>
    <name evidence="1" type="ORF">FCL54_05705</name>
</gene>
<evidence type="ECO:0000313" key="1">
    <source>
        <dbReference type="EMBL" id="TLS38040.1"/>
    </source>
</evidence>
<keyword evidence="2" id="KW-1185">Reference proteome</keyword>
<evidence type="ECO:0000313" key="2">
    <source>
        <dbReference type="Proteomes" id="UP000308230"/>
    </source>
</evidence>
<name>A0A5R9F6T5_9BACL</name>
<accession>A0A5R9F6T5</accession>
<comment type="caution">
    <text evidence="1">The sequence shown here is derived from an EMBL/GenBank/DDBJ whole genome shotgun (WGS) entry which is preliminary data.</text>
</comment>
<reference evidence="1 2" key="1">
    <citation type="submission" date="2019-04" db="EMBL/GenBank/DDBJ databases">
        <title>Bacillus caeni sp. nov., a bacterium isolated from mangrove sediment.</title>
        <authorList>
            <person name="Huang H."/>
            <person name="Mo K."/>
            <person name="Hu Y."/>
        </authorList>
    </citation>
    <scope>NUCLEOTIDE SEQUENCE [LARGE SCALE GENOMIC DNA]</scope>
    <source>
        <strain evidence="1 2">HB172195</strain>
    </source>
</reference>
<dbReference type="OrthoDB" id="2355652at2"/>
<organism evidence="1 2">
    <name type="scientific">Exobacillus caeni</name>
    <dbReference type="NCBI Taxonomy" id="2574798"/>
    <lineage>
        <taxon>Bacteria</taxon>
        <taxon>Bacillati</taxon>
        <taxon>Bacillota</taxon>
        <taxon>Bacilli</taxon>
        <taxon>Bacillales</taxon>
        <taxon>Guptibacillaceae</taxon>
        <taxon>Exobacillus</taxon>
    </lineage>
</organism>
<protein>
    <recommendedName>
        <fullName evidence="3">YhzD-like protein</fullName>
    </recommendedName>
</protein>
<dbReference type="InterPro" id="IPR025544">
    <property type="entry name" value="YhzD"/>
</dbReference>
<proteinExistence type="predicted"/>